<dbReference type="AlphaFoldDB" id="A0A8J5JP30"/>
<evidence type="ECO:0000256" key="2">
    <source>
        <dbReference type="ARBA" id="ARBA00010663"/>
    </source>
</evidence>
<keyword evidence="9" id="KW-1185">Reference proteome</keyword>
<evidence type="ECO:0000256" key="4">
    <source>
        <dbReference type="ARBA" id="ARBA00022989"/>
    </source>
</evidence>
<proteinExistence type="inferred from homology"/>
<dbReference type="InterPro" id="IPR017452">
    <property type="entry name" value="GPCR_Rhodpsn_7TM"/>
</dbReference>
<evidence type="ECO:0000256" key="5">
    <source>
        <dbReference type="ARBA" id="ARBA00023136"/>
    </source>
</evidence>
<dbReference type="InterPro" id="IPR000276">
    <property type="entry name" value="GPCR_Rhodpsn"/>
</dbReference>
<keyword evidence="4 6" id="KW-1133">Transmembrane helix</keyword>
<evidence type="ECO:0000256" key="3">
    <source>
        <dbReference type="ARBA" id="ARBA00022692"/>
    </source>
</evidence>
<dbReference type="GO" id="GO:0016020">
    <property type="term" value="C:membrane"/>
    <property type="evidence" value="ECO:0007669"/>
    <property type="project" value="UniProtKB-SubCell"/>
</dbReference>
<sequence>MDSQIVAYVIVFMVSLVGNLLVILVVYYNVHMRSSTNQYLVNLAVLTCW</sequence>
<evidence type="ECO:0000256" key="6">
    <source>
        <dbReference type="SAM" id="Phobius"/>
    </source>
</evidence>
<dbReference type="PROSITE" id="PS50262">
    <property type="entry name" value="G_PROTEIN_RECEP_F1_2"/>
    <property type="match status" value="1"/>
</dbReference>
<dbReference type="Gene3D" id="1.20.1070.10">
    <property type="entry name" value="Rhodopsin 7-helix transmembrane proteins"/>
    <property type="match status" value="1"/>
</dbReference>
<dbReference type="SUPFAM" id="SSF81321">
    <property type="entry name" value="Family A G protein-coupled receptor-like"/>
    <property type="match status" value="1"/>
</dbReference>
<dbReference type="Proteomes" id="UP000747542">
    <property type="component" value="Unassembled WGS sequence"/>
</dbReference>
<comment type="similarity">
    <text evidence="2">Belongs to the G-protein coupled receptor 1 family.</text>
</comment>
<evidence type="ECO:0000259" key="7">
    <source>
        <dbReference type="PROSITE" id="PS50262"/>
    </source>
</evidence>
<keyword evidence="5 6" id="KW-0472">Membrane</keyword>
<feature type="domain" description="G-protein coupled receptors family 1 profile" evidence="7">
    <location>
        <begin position="18"/>
        <end position="49"/>
    </location>
</feature>
<comment type="caution">
    <text evidence="8">The sequence shown here is derived from an EMBL/GenBank/DDBJ whole genome shotgun (WGS) entry which is preliminary data.</text>
</comment>
<evidence type="ECO:0000256" key="1">
    <source>
        <dbReference type="ARBA" id="ARBA00004370"/>
    </source>
</evidence>
<protein>
    <submittedName>
        <fullName evidence="8">Orexin receptor type 1-like 2</fullName>
    </submittedName>
</protein>
<gene>
    <name evidence="8" type="primary">HCRTR1-L2</name>
    <name evidence="8" type="ORF">Hamer_G028968</name>
</gene>
<keyword evidence="3 6" id="KW-0812">Transmembrane</keyword>
<organism evidence="8 9">
    <name type="scientific">Homarus americanus</name>
    <name type="common">American lobster</name>
    <dbReference type="NCBI Taxonomy" id="6706"/>
    <lineage>
        <taxon>Eukaryota</taxon>
        <taxon>Metazoa</taxon>
        <taxon>Ecdysozoa</taxon>
        <taxon>Arthropoda</taxon>
        <taxon>Crustacea</taxon>
        <taxon>Multicrustacea</taxon>
        <taxon>Malacostraca</taxon>
        <taxon>Eumalacostraca</taxon>
        <taxon>Eucarida</taxon>
        <taxon>Decapoda</taxon>
        <taxon>Pleocyemata</taxon>
        <taxon>Astacidea</taxon>
        <taxon>Nephropoidea</taxon>
        <taxon>Nephropidae</taxon>
        <taxon>Homarus</taxon>
    </lineage>
</organism>
<name>A0A8J5JP30_HOMAM</name>
<keyword evidence="8" id="KW-0675">Receptor</keyword>
<dbReference type="PRINTS" id="PR00237">
    <property type="entry name" value="GPCRRHODOPSN"/>
</dbReference>
<reference evidence="8" key="1">
    <citation type="journal article" date="2021" name="Sci. Adv.">
        <title>The American lobster genome reveals insights on longevity, neural, and immune adaptations.</title>
        <authorList>
            <person name="Polinski J.M."/>
            <person name="Zimin A.V."/>
            <person name="Clark K.F."/>
            <person name="Kohn A.B."/>
            <person name="Sadowski N."/>
            <person name="Timp W."/>
            <person name="Ptitsyn A."/>
            <person name="Khanna P."/>
            <person name="Romanova D.Y."/>
            <person name="Williams P."/>
            <person name="Greenwood S.J."/>
            <person name="Moroz L.L."/>
            <person name="Walt D.R."/>
            <person name="Bodnar A.G."/>
        </authorList>
    </citation>
    <scope>NUCLEOTIDE SEQUENCE</scope>
    <source>
        <strain evidence="8">GMGI-L3</strain>
    </source>
</reference>
<comment type="subcellular location">
    <subcellularLocation>
        <location evidence="1">Membrane</location>
    </subcellularLocation>
</comment>
<feature type="transmembrane region" description="Helical" evidence="6">
    <location>
        <begin position="6"/>
        <end position="30"/>
    </location>
</feature>
<evidence type="ECO:0000313" key="8">
    <source>
        <dbReference type="EMBL" id="KAG7161987.1"/>
    </source>
</evidence>
<accession>A0A8J5JP30</accession>
<evidence type="ECO:0000313" key="9">
    <source>
        <dbReference type="Proteomes" id="UP000747542"/>
    </source>
</evidence>
<dbReference type="EMBL" id="JAHLQT010028443">
    <property type="protein sequence ID" value="KAG7161987.1"/>
    <property type="molecule type" value="Genomic_DNA"/>
</dbReference>
<dbReference type="GO" id="GO:0004930">
    <property type="term" value="F:G protein-coupled receptor activity"/>
    <property type="evidence" value="ECO:0007669"/>
    <property type="project" value="InterPro"/>
</dbReference>